<dbReference type="InterPro" id="IPR029058">
    <property type="entry name" value="AB_hydrolase_fold"/>
</dbReference>
<comment type="caution">
    <text evidence="2">The sequence shown here is derived from an EMBL/GenBank/DDBJ whole genome shotgun (WGS) entry which is preliminary data.</text>
</comment>
<evidence type="ECO:0000313" key="3">
    <source>
        <dbReference type="Proteomes" id="UP000518752"/>
    </source>
</evidence>
<evidence type="ECO:0000259" key="1">
    <source>
        <dbReference type="Pfam" id="PF12697"/>
    </source>
</evidence>
<dbReference type="OrthoDB" id="5311491at2759"/>
<dbReference type="Pfam" id="PF12697">
    <property type="entry name" value="Abhydrolase_6"/>
    <property type="match status" value="1"/>
</dbReference>
<protein>
    <recommendedName>
        <fullName evidence="1">AB hydrolase-1 domain-containing protein</fullName>
    </recommendedName>
</protein>
<keyword evidence="3" id="KW-1185">Reference proteome</keyword>
<dbReference type="EMBL" id="JAACJN010000266">
    <property type="protein sequence ID" value="KAF5353759.1"/>
    <property type="molecule type" value="Genomic_DNA"/>
</dbReference>
<dbReference type="SUPFAM" id="SSF53474">
    <property type="entry name" value="alpha/beta-Hydrolases"/>
    <property type="match status" value="1"/>
</dbReference>
<name>A0A8H5FYM2_9AGAR</name>
<dbReference type="Proteomes" id="UP000518752">
    <property type="component" value="Unassembled WGS sequence"/>
</dbReference>
<proteinExistence type="predicted"/>
<dbReference type="AlphaFoldDB" id="A0A8H5FYM2"/>
<accession>A0A8H5FYM2</accession>
<evidence type="ECO:0000313" key="2">
    <source>
        <dbReference type="EMBL" id="KAF5353759.1"/>
    </source>
</evidence>
<gene>
    <name evidence="2" type="ORF">D9757_012940</name>
</gene>
<reference evidence="2 3" key="1">
    <citation type="journal article" date="2020" name="ISME J.">
        <title>Uncovering the hidden diversity of litter-decomposition mechanisms in mushroom-forming fungi.</title>
        <authorList>
            <person name="Floudas D."/>
            <person name="Bentzer J."/>
            <person name="Ahren D."/>
            <person name="Johansson T."/>
            <person name="Persson P."/>
            <person name="Tunlid A."/>
        </authorList>
    </citation>
    <scope>NUCLEOTIDE SEQUENCE [LARGE SCALE GENOMIC DNA]</scope>
    <source>
        <strain evidence="2 3">CBS 406.79</strain>
    </source>
</reference>
<organism evidence="2 3">
    <name type="scientific">Collybiopsis confluens</name>
    <dbReference type="NCBI Taxonomy" id="2823264"/>
    <lineage>
        <taxon>Eukaryota</taxon>
        <taxon>Fungi</taxon>
        <taxon>Dikarya</taxon>
        <taxon>Basidiomycota</taxon>
        <taxon>Agaricomycotina</taxon>
        <taxon>Agaricomycetes</taxon>
        <taxon>Agaricomycetidae</taxon>
        <taxon>Agaricales</taxon>
        <taxon>Marasmiineae</taxon>
        <taxon>Omphalotaceae</taxon>
        <taxon>Collybiopsis</taxon>
    </lineage>
</organism>
<feature type="domain" description="AB hydrolase-1" evidence="1">
    <location>
        <begin position="84"/>
        <end position="393"/>
    </location>
</feature>
<dbReference type="Gene3D" id="3.40.50.1820">
    <property type="entry name" value="alpha/beta hydrolase"/>
    <property type="match status" value="1"/>
</dbReference>
<dbReference type="InterPro" id="IPR000073">
    <property type="entry name" value="AB_hydrolase_1"/>
</dbReference>
<sequence length="404" mass="45251">MYAKQLHHREIIVDLDQNINSAEKAAALRATYRAARQGKGYTRLLSLSSLISITMPNGPVNDEGEYVLFSDTGPVPNSSDYTTLVIVHGTSFNSGTFSRLPSIGSKHGMRTVLFTRRDYRGSSLYSDDDLALVQGGKKEFLEGVGKDLAHFLLWFIKSHDIPKASSDKKAGGIALMGWSMGNHVTLSLLGHPDAISKDNVSILSTPEFLVYCDHYNTDPPFTSLGYPIPTNGYHPFRDPDFTTLEAKVANFGIWVSEYYVHPGYDARNLLDLDFRKHGDDPSVKHVTQQEREQMVEKSPVDRVDLSLVFKMQSELGNQTQRALFDPELAKTVLPGLPVTFFACKSSNWYCVYSFFESESRYKKLVSQGDVARPITFVELPGANHFVHWDNPNQLMDNVKAALDR</sequence>